<dbReference type="Proteomes" id="UP000075221">
    <property type="component" value="Chromosome"/>
</dbReference>
<dbReference type="EMBL" id="CP015970">
    <property type="protein sequence ID" value="AOZ47940.1"/>
    <property type="molecule type" value="Genomic_DNA"/>
</dbReference>
<proteinExistence type="predicted"/>
<name>A0AAC9FCG0_9ACTN</name>
<feature type="region of interest" description="Disordered" evidence="1">
    <location>
        <begin position="1"/>
        <end position="25"/>
    </location>
</feature>
<evidence type="ECO:0000313" key="5">
    <source>
        <dbReference type="Proteomes" id="UP000178666"/>
    </source>
</evidence>
<dbReference type="Proteomes" id="UP000178666">
    <property type="component" value="Chromosome"/>
</dbReference>
<reference evidence="3 5" key="1">
    <citation type="journal article" date="2016" name="Plant Dis.">
        <title>Improved production of propionic acid using genome shuffling.</title>
        <authorList>
            <person name="Luna-Flores C.H."/>
            <person name="Palfreyman R.W."/>
            <person name="Kromer J.O."/>
            <person name="Nielsen L.K."/>
            <person name="Marcellin E."/>
        </authorList>
    </citation>
    <scope>NUCLEOTIDE SEQUENCE [LARGE SCALE GENOMIC DNA]</scope>
    <source>
        <strain evidence="3 5">F3E8</strain>
    </source>
</reference>
<evidence type="ECO:0000313" key="2">
    <source>
        <dbReference type="EMBL" id="AMS06493.1"/>
    </source>
</evidence>
<dbReference type="AlphaFoldDB" id="A0AAC9FCG0"/>
<keyword evidence="5" id="KW-1185">Reference proteome</keyword>
<feature type="compositionally biased region" description="Basic and acidic residues" evidence="1">
    <location>
        <begin position="89"/>
        <end position="101"/>
    </location>
</feature>
<reference evidence="2 4" key="2">
    <citation type="submission" date="2016-02" db="EMBL/GenBank/DDBJ databases">
        <title>Complete Genome Sequence of Propionibacterium acidipropionici ATCC 55737.</title>
        <authorList>
            <person name="Luna Flores C.H."/>
            <person name="Nielsen L.K."/>
            <person name="Marcellin E."/>
        </authorList>
    </citation>
    <scope>NUCLEOTIDE SEQUENCE [LARGE SCALE GENOMIC DNA]</scope>
    <source>
        <strain evidence="2 4">ATCC 55737</strain>
    </source>
</reference>
<feature type="region of interest" description="Disordered" evidence="1">
    <location>
        <begin position="80"/>
        <end position="101"/>
    </location>
</feature>
<dbReference type="EMBL" id="CP014352">
    <property type="protein sequence ID" value="AMS06493.1"/>
    <property type="molecule type" value="Genomic_DNA"/>
</dbReference>
<feature type="compositionally biased region" description="Pro residues" evidence="1">
    <location>
        <begin position="10"/>
        <end position="21"/>
    </location>
</feature>
<evidence type="ECO:0000313" key="4">
    <source>
        <dbReference type="Proteomes" id="UP000075221"/>
    </source>
</evidence>
<protein>
    <submittedName>
        <fullName evidence="2">Uncharacterized protein</fullName>
    </submittedName>
</protein>
<accession>A0AAC9FCG0</accession>
<evidence type="ECO:0000256" key="1">
    <source>
        <dbReference type="SAM" id="MobiDB-lite"/>
    </source>
</evidence>
<evidence type="ECO:0000313" key="3">
    <source>
        <dbReference type="EMBL" id="AOZ47940.1"/>
    </source>
</evidence>
<organism evidence="2 4">
    <name type="scientific">Acidipropionibacterium acidipropionici</name>
    <dbReference type="NCBI Taxonomy" id="1748"/>
    <lineage>
        <taxon>Bacteria</taxon>
        <taxon>Bacillati</taxon>
        <taxon>Actinomycetota</taxon>
        <taxon>Actinomycetes</taxon>
        <taxon>Propionibacteriales</taxon>
        <taxon>Propionibacteriaceae</taxon>
        <taxon>Acidipropionibacterium</taxon>
    </lineage>
</organism>
<gene>
    <name evidence="3" type="ORF">A8L58_16010</name>
    <name evidence="2" type="ORF">AXH35_14555</name>
</gene>
<dbReference type="RefSeq" id="WP_062820333.1">
    <property type="nucleotide sequence ID" value="NZ_CP014352.1"/>
</dbReference>
<sequence length="201" mass="20575">MSEQFTDPYANPPQPQAPTPQPKRRWWLSRPAIGVAALLVGIGIGAGGGGDSTPAAVSTPTVTATYTEPASTVTVTAAPKATRAAAAKPTKEAGSREPSEAAFKKALDCDQVIPRSQWLPESGGGENYEAAIGCGYDSGAFVAAMKTSDASTAQVAKTLMAASDGMEDYSFDVKGTWVLGASDELTLATAKAAYDVAKNAS</sequence>